<feature type="domain" description="TFIIE beta" evidence="9">
    <location>
        <begin position="61"/>
        <end position="149"/>
    </location>
</feature>
<dbReference type="InterPro" id="IPR036390">
    <property type="entry name" value="WH_DNA-bd_sf"/>
</dbReference>
<dbReference type="InterPro" id="IPR003166">
    <property type="entry name" value="TFIIE_bsu_DNA-bd"/>
</dbReference>
<evidence type="ECO:0000256" key="5">
    <source>
        <dbReference type="ARBA" id="ARBA00023242"/>
    </source>
</evidence>
<evidence type="ECO:0000256" key="3">
    <source>
        <dbReference type="ARBA" id="ARBA00023125"/>
    </source>
</evidence>
<dbReference type="Proteomes" id="UP000682733">
    <property type="component" value="Unassembled WGS sequence"/>
</dbReference>
<gene>
    <name evidence="10" type="ORF">GPM918_LOCUS2889</name>
    <name evidence="11" type="ORF">OVA965_LOCUS4620</name>
    <name evidence="12" type="ORF">SRO942_LOCUS2889</name>
    <name evidence="13" type="ORF">TMI583_LOCUS4618</name>
</gene>
<feature type="region of interest" description="Disordered" evidence="8">
    <location>
        <begin position="250"/>
        <end position="272"/>
    </location>
</feature>
<keyword evidence="14" id="KW-1185">Reference proteome</keyword>
<evidence type="ECO:0000313" key="13">
    <source>
        <dbReference type="EMBL" id="CAF3583832.1"/>
    </source>
</evidence>
<dbReference type="PANTHER" id="PTHR12716">
    <property type="entry name" value="TRANSCRIPTION INITIATION FACTOR IIE, BETA SUBUNIT"/>
    <property type="match status" value="1"/>
</dbReference>
<proteinExistence type="inferred from homology"/>
<dbReference type="AlphaFoldDB" id="A0A813RWZ0"/>
<comment type="subunit">
    <text evidence="7">Tetramer of two alpha and two beta chains.</text>
</comment>
<accession>A0A813RWZ0</accession>
<dbReference type="PROSITE" id="PS51351">
    <property type="entry name" value="TFIIE_BETA_C"/>
    <property type="match status" value="1"/>
</dbReference>
<dbReference type="EMBL" id="CAJOBA010001231">
    <property type="protein sequence ID" value="CAF3583832.1"/>
    <property type="molecule type" value="Genomic_DNA"/>
</dbReference>
<dbReference type="CDD" id="cd07977">
    <property type="entry name" value="TFIIE_beta_winged_helix"/>
    <property type="match status" value="1"/>
</dbReference>
<evidence type="ECO:0000313" key="14">
    <source>
        <dbReference type="Proteomes" id="UP000663829"/>
    </source>
</evidence>
<dbReference type="EMBL" id="CAJNOQ010000334">
    <property type="protein sequence ID" value="CAF0788846.1"/>
    <property type="molecule type" value="Genomic_DNA"/>
</dbReference>
<feature type="compositionally biased region" description="Basic residues" evidence="8">
    <location>
        <begin position="263"/>
        <end position="272"/>
    </location>
</feature>
<keyword evidence="3 7" id="KW-0238">DNA-binding</keyword>
<dbReference type="EMBL" id="CAJNOK010001231">
    <property type="protein sequence ID" value="CAF0800503.1"/>
    <property type="molecule type" value="Genomic_DNA"/>
</dbReference>
<evidence type="ECO:0000256" key="1">
    <source>
        <dbReference type="ARBA" id="ARBA00004123"/>
    </source>
</evidence>
<comment type="similarity">
    <text evidence="7">Belongs to the TFIIE beta subunit family.</text>
</comment>
<evidence type="ECO:0000313" key="11">
    <source>
        <dbReference type="EMBL" id="CAF0800503.1"/>
    </source>
</evidence>
<dbReference type="OrthoDB" id="5323195at2759"/>
<dbReference type="Proteomes" id="UP000681722">
    <property type="component" value="Unassembled WGS sequence"/>
</dbReference>
<dbReference type="GO" id="GO:0005673">
    <property type="term" value="C:transcription factor TFIIE complex"/>
    <property type="evidence" value="ECO:0007669"/>
    <property type="project" value="UniProtKB-UniRule"/>
</dbReference>
<dbReference type="InterPro" id="IPR036388">
    <property type="entry name" value="WH-like_DNA-bd_sf"/>
</dbReference>
<comment type="caution">
    <text evidence="10">The sequence shown here is derived from an EMBL/GenBank/DDBJ whole genome shotgun (WGS) entry which is preliminary data.</text>
</comment>
<evidence type="ECO:0000313" key="12">
    <source>
        <dbReference type="EMBL" id="CAF3572965.1"/>
    </source>
</evidence>
<evidence type="ECO:0000313" key="10">
    <source>
        <dbReference type="EMBL" id="CAF0788846.1"/>
    </source>
</evidence>
<evidence type="ECO:0000256" key="6">
    <source>
        <dbReference type="ARBA" id="ARBA00025581"/>
    </source>
</evidence>
<keyword evidence="4 7" id="KW-0804">Transcription</keyword>
<dbReference type="Pfam" id="PF18121">
    <property type="entry name" value="TFA2_Winged_2"/>
    <property type="match status" value="1"/>
</dbReference>
<dbReference type="EMBL" id="CAJOBC010000334">
    <property type="protein sequence ID" value="CAF3572965.1"/>
    <property type="molecule type" value="Genomic_DNA"/>
</dbReference>
<dbReference type="SUPFAM" id="SSF46785">
    <property type="entry name" value="Winged helix' DNA-binding domain"/>
    <property type="match status" value="1"/>
</dbReference>
<feature type="compositionally biased region" description="Polar residues" evidence="8">
    <location>
        <begin position="18"/>
        <end position="27"/>
    </location>
</feature>
<dbReference type="Proteomes" id="UP000677228">
    <property type="component" value="Unassembled WGS sequence"/>
</dbReference>
<dbReference type="PANTHER" id="PTHR12716:SF8">
    <property type="entry name" value="TRANSCRIPTION INITIATION FACTOR IIE SUBUNIT BETA"/>
    <property type="match status" value="1"/>
</dbReference>
<dbReference type="InterPro" id="IPR040501">
    <property type="entry name" value="TFA2_Winged_2"/>
</dbReference>
<dbReference type="Pfam" id="PF02186">
    <property type="entry name" value="TFIIE_beta"/>
    <property type="match status" value="1"/>
</dbReference>
<dbReference type="GO" id="GO:0003677">
    <property type="term" value="F:DNA binding"/>
    <property type="evidence" value="ECO:0007669"/>
    <property type="project" value="UniProtKB-UniRule"/>
</dbReference>
<feature type="region of interest" description="Disordered" evidence="8">
    <location>
        <begin position="14"/>
        <end position="72"/>
    </location>
</feature>
<dbReference type="GO" id="GO:0001097">
    <property type="term" value="F:TFIIH-class transcription factor complex binding"/>
    <property type="evidence" value="ECO:0007669"/>
    <property type="project" value="TreeGrafter"/>
</dbReference>
<dbReference type="PIRSF" id="PIRSF016398">
    <property type="entry name" value="TFIIE-beta"/>
    <property type="match status" value="1"/>
</dbReference>
<name>A0A813RWZ0_9BILA</name>
<evidence type="ECO:0000256" key="8">
    <source>
        <dbReference type="SAM" id="MobiDB-lite"/>
    </source>
</evidence>
<dbReference type="InterPro" id="IPR016656">
    <property type="entry name" value="TFIIE-bsu"/>
</dbReference>
<keyword evidence="5 7" id="KW-0539">Nucleus</keyword>
<feature type="compositionally biased region" description="Polar residues" evidence="8">
    <location>
        <begin position="37"/>
        <end position="52"/>
    </location>
</feature>
<sequence>MNAALLKDVETFKRKAASSISLTTTNTSEKKPRTEQQKTSTGTRPKQQQSRPKPSESGESRTSSGGTGNPAQFRTLQRIVEHLKTRHLTNVGSHPLTLDEIIQECTGLIVDSHIKNWLATEALVDNPKIEVKIVDNQTKFCYKPPLEIKGKKTLLQLLRKQHKKCGGAIRGEDVRESISNADKIIKDLKESEAIIVLPGEDKKDILFFNDREHDLPVNEEFITAWRDISVDGLDEDKIRTYLEQEGLTAMEGTARAPTQKTKPAPRHRVSKKHNVHVQLEDYSAADVNKFTK</sequence>
<dbReference type="Proteomes" id="UP000663829">
    <property type="component" value="Unassembled WGS sequence"/>
</dbReference>
<organism evidence="10 14">
    <name type="scientific">Didymodactylos carnosus</name>
    <dbReference type="NCBI Taxonomy" id="1234261"/>
    <lineage>
        <taxon>Eukaryota</taxon>
        <taxon>Metazoa</taxon>
        <taxon>Spiralia</taxon>
        <taxon>Gnathifera</taxon>
        <taxon>Rotifera</taxon>
        <taxon>Eurotatoria</taxon>
        <taxon>Bdelloidea</taxon>
        <taxon>Philodinida</taxon>
        <taxon>Philodinidae</taxon>
        <taxon>Didymodactylos</taxon>
    </lineage>
</organism>
<reference evidence="10" key="1">
    <citation type="submission" date="2021-02" db="EMBL/GenBank/DDBJ databases">
        <authorList>
            <person name="Nowell W R."/>
        </authorList>
    </citation>
    <scope>NUCLEOTIDE SEQUENCE</scope>
</reference>
<comment type="subcellular location">
    <subcellularLocation>
        <location evidence="1 7">Nucleus</location>
    </subcellularLocation>
</comment>
<protein>
    <recommendedName>
        <fullName evidence="7">Transcription initiation factor IIE subunit beta</fullName>
    </recommendedName>
</protein>
<keyword evidence="2 7" id="KW-0805">Transcription regulation</keyword>
<comment type="function">
    <text evidence="6 7">Recruits TFIIH to the initiation complex and stimulates the RNA polymerase II C-terminal domain kinase and DNA-dependent ATPase activities of TFIIH. Both TFIIH and TFIIE are required for promoter clearance by RNA polymerase.</text>
</comment>
<evidence type="ECO:0000259" key="9">
    <source>
        <dbReference type="PROSITE" id="PS51351"/>
    </source>
</evidence>
<evidence type="ECO:0000256" key="4">
    <source>
        <dbReference type="ARBA" id="ARBA00023163"/>
    </source>
</evidence>
<dbReference type="GO" id="GO:0006367">
    <property type="term" value="P:transcription initiation at RNA polymerase II promoter"/>
    <property type="evidence" value="ECO:0007669"/>
    <property type="project" value="UniProtKB-UniRule"/>
</dbReference>
<evidence type="ECO:0000256" key="2">
    <source>
        <dbReference type="ARBA" id="ARBA00023015"/>
    </source>
</evidence>
<dbReference type="Gene3D" id="1.10.10.10">
    <property type="entry name" value="Winged helix-like DNA-binding domain superfamily/Winged helix DNA-binding domain"/>
    <property type="match status" value="1"/>
</dbReference>
<evidence type="ECO:0000256" key="7">
    <source>
        <dbReference type="PIRNR" id="PIRNR016398"/>
    </source>
</evidence>